<dbReference type="Proteomes" id="UP000019482">
    <property type="component" value="Unassembled WGS sequence"/>
</dbReference>
<evidence type="ECO:0000313" key="1">
    <source>
        <dbReference type="EMBL" id="CDL92937.1"/>
    </source>
</evidence>
<dbReference type="GeneID" id="29418573"/>
<name>W6NM94_CLOTY</name>
<organism evidence="1 2">
    <name type="scientific">Clostridium tyrobutyricum DIVETGP</name>
    <dbReference type="NCBI Taxonomy" id="1408889"/>
    <lineage>
        <taxon>Bacteria</taxon>
        <taxon>Bacillati</taxon>
        <taxon>Bacillota</taxon>
        <taxon>Clostridia</taxon>
        <taxon>Eubacteriales</taxon>
        <taxon>Clostridiaceae</taxon>
        <taxon>Clostridium</taxon>
    </lineage>
</organism>
<keyword evidence="2" id="KW-1185">Reference proteome</keyword>
<dbReference type="RefSeq" id="WP_017894934.1">
    <property type="nucleotide sequence ID" value="NZ_CBXI010000044.1"/>
</dbReference>
<dbReference type="EMBL" id="CBXI010000044">
    <property type="protein sequence ID" value="CDL92937.1"/>
    <property type="molecule type" value="Genomic_DNA"/>
</dbReference>
<reference evidence="1 2" key="1">
    <citation type="journal article" date="2015" name="Genome Announc.">
        <title>Draft Genome Sequence of Clostridium tyrobutyricum Strain DIVETGP, Isolated from Cow's Milk for Grana Padano Production.</title>
        <authorList>
            <person name="Soggiu A."/>
            <person name="Piras C."/>
            <person name="Gaiarsa S."/>
            <person name="Sassera D."/>
            <person name="Roncada P."/>
            <person name="Bendixen E."/>
            <person name="Brasca M."/>
            <person name="Bonizzi L."/>
        </authorList>
    </citation>
    <scope>NUCLEOTIDE SEQUENCE [LARGE SCALE GENOMIC DNA]</scope>
    <source>
        <strain evidence="1 2">DIVETGP</strain>
    </source>
</reference>
<protein>
    <submittedName>
        <fullName evidence="1">Uncharacterized protein</fullName>
    </submittedName>
</protein>
<dbReference type="AlphaFoldDB" id="W6NM94"/>
<gene>
    <name evidence="1" type="ORF">CTDIVETGP_3007</name>
</gene>
<accession>W6NM94</accession>
<comment type="caution">
    <text evidence="1">The sequence shown here is derived from an EMBL/GenBank/DDBJ whole genome shotgun (WGS) entry which is preliminary data.</text>
</comment>
<proteinExistence type="predicted"/>
<evidence type="ECO:0000313" key="2">
    <source>
        <dbReference type="Proteomes" id="UP000019482"/>
    </source>
</evidence>
<sequence length="149" mass="17581">MILKNLVPSKVPVVPDELKDKFEIFTAYALNDNEAKYFSIALQAIVKQLNCEHKKYSDLMGITAVITEEGSLLLQMEDESIGNQFCLAVYAVKRWRDLKFEESQIITIILEELCHQYWNIEDETEVQYKVYDVLKWIFPNTRIEQFYNM</sequence>